<gene>
    <name evidence="1" type="ORF">BC781_101598</name>
</gene>
<evidence type="ECO:0000313" key="2">
    <source>
        <dbReference type="Proteomes" id="UP000245535"/>
    </source>
</evidence>
<keyword evidence="2" id="KW-1185">Reference proteome</keyword>
<dbReference type="InterPro" id="IPR019854">
    <property type="entry name" value="Motility-assoc_prot_GldC"/>
</dbReference>
<protein>
    <submittedName>
        <fullName evidence="1">Gliding motility-associated protein GldC</fullName>
    </submittedName>
</protein>
<organism evidence="1 2">
    <name type="scientific">Sediminitomix flava</name>
    <dbReference type="NCBI Taxonomy" id="379075"/>
    <lineage>
        <taxon>Bacteria</taxon>
        <taxon>Pseudomonadati</taxon>
        <taxon>Bacteroidota</taxon>
        <taxon>Cytophagia</taxon>
        <taxon>Cytophagales</taxon>
        <taxon>Flammeovirgaceae</taxon>
        <taxon>Sediminitomix</taxon>
    </lineage>
</organism>
<dbReference type="OrthoDB" id="893422at2"/>
<dbReference type="NCBIfam" id="TIGR03515">
    <property type="entry name" value="GldC"/>
    <property type="match status" value="1"/>
</dbReference>
<proteinExistence type="predicted"/>
<reference evidence="1 2" key="1">
    <citation type="submission" date="2018-03" db="EMBL/GenBank/DDBJ databases">
        <title>Genomic Encyclopedia of Archaeal and Bacterial Type Strains, Phase II (KMG-II): from individual species to whole genera.</title>
        <authorList>
            <person name="Goeker M."/>
        </authorList>
    </citation>
    <scope>NUCLEOTIDE SEQUENCE [LARGE SCALE GENOMIC DNA]</scope>
    <source>
        <strain evidence="1 2">DSM 28229</strain>
    </source>
</reference>
<name>A0A315ZHH5_SEDFL</name>
<dbReference type="Proteomes" id="UP000245535">
    <property type="component" value="Unassembled WGS sequence"/>
</dbReference>
<comment type="caution">
    <text evidence="1">The sequence shown here is derived from an EMBL/GenBank/DDBJ whole genome shotgun (WGS) entry which is preliminary data.</text>
</comment>
<accession>A0A315ZHH5</accession>
<sequence length="111" mass="12727">MKKSEIKFNVELDEQNVPEKIFWSATDSPSAGMEEARAITISVWDHLQKNTLRIDLWGKEMTMDDMKRFYIDTVGGLAQSMRTATGDEKLANMMDDLCKEMVEHIKKNPNG</sequence>
<dbReference type="EMBL" id="QGDO01000001">
    <property type="protein sequence ID" value="PWJ44248.1"/>
    <property type="molecule type" value="Genomic_DNA"/>
</dbReference>
<dbReference type="RefSeq" id="WP_109615756.1">
    <property type="nucleotide sequence ID" value="NZ_QGDO01000001.1"/>
</dbReference>
<evidence type="ECO:0000313" key="1">
    <source>
        <dbReference type="EMBL" id="PWJ44248.1"/>
    </source>
</evidence>
<dbReference type="Pfam" id="PF19937">
    <property type="entry name" value="GldC-like"/>
    <property type="match status" value="1"/>
</dbReference>
<dbReference type="AlphaFoldDB" id="A0A315ZHH5"/>